<feature type="transmembrane region" description="Helical" evidence="3">
    <location>
        <begin position="190"/>
        <end position="211"/>
    </location>
</feature>
<feature type="region of interest" description="Disordered" evidence="2">
    <location>
        <begin position="326"/>
        <end position="362"/>
    </location>
</feature>
<name>A0A8H5CIE9_9AGAR</name>
<gene>
    <name evidence="4" type="ORF">D9758_014063</name>
</gene>
<protein>
    <submittedName>
        <fullName evidence="4">Uncharacterized protein</fullName>
    </submittedName>
</protein>
<reference evidence="4 5" key="1">
    <citation type="journal article" date="2020" name="ISME J.">
        <title>Uncovering the hidden diversity of litter-decomposition mechanisms in mushroom-forming fungi.</title>
        <authorList>
            <person name="Floudas D."/>
            <person name="Bentzer J."/>
            <person name="Ahren D."/>
            <person name="Johansson T."/>
            <person name="Persson P."/>
            <person name="Tunlid A."/>
        </authorList>
    </citation>
    <scope>NUCLEOTIDE SEQUENCE [LARGE SCALE GENOMIC DNA]</scope>
    <source>
        <strain evidence="4 5">CBS 291.85</strain>
    </source>
</reference>
<organism evidence="4 5">
    <name type="scientific">Tetrapyrgos nigripes</name>
    <dbReference type="NCBI Taxonomy" id="182062"/>
    <lineage>
        <taxon>Eukaryota</taxon>
        <taxon>Fungi</taxon>
        <taxon>Dikarya</taxon>
        <taxon>Basidiomycota</taxon>
        <taxon>Agaricomycotina</taxon>
        <taxon>Agaricomycetes</taxon>
        <taxon>Agaricomycetidae</taxon>
        <taxon>Agaricales</taxon>
        <taxon>Marasmiineae</taxon>
        <taxon>Marasmiaceae</taxon>
        <taxon>Tetrapyrgos</taxon>
    </lineage>
</organism>
<keyword evidence="3" id="KW-0472">Membrane</keyword>
<feature type="compositionally biased region" description="Low complexity" evidence="2">
    <location>
        <begin position="138"/>
        <end position="158"/>
    </location>
</feature>
<comment type="caution">
    <text evidence="4">The sequence shown here is derived from an EMBL/GenBank/DDBJ whole genome shotgun (WGS) entry which is preliminary data.</text>
</comment>
<proteinExistence type="predicted"/>
<keyword evidence="3" id="KW-1133">Transmembrane helix</keyword>
<feature type="compositionally biased region" description="Low complexity" evidence="2">
    <location>
        <begin position="167"/>
        <end position="187"/>
    </location>
</feature>
<evidence type="ECO:0000256" key="3">
    <source>
        <dbReference type="SAM" id="Phobius"/>
    </source>
</evidence>
<accession>A0A8H5CIE9</accession>
<keyword evidence="3" id="KW-0812">Transmembrane</keyword>
<keyword evidence="1" id="KW-0175">Coiled coil</keyword>
<feature type="compositionally biased region" description="Basic residues" evidence="2">
    <location>
        <begin position="109"/>
        <end position="118"/>
    </location>
</feature>
<dbReference type="EMBL" id="JAACJM010000160">
    <property type="protein sequence ID" value="KAF5341596.1"/>
    <property type="molecule type" value="Genomic_DNA"/>
</dbReference>
<sequence>MHIPAAVAVGVPAEATCKAPQTQADLNLTLLPCQGKPEQENDIFSCAAKFLNIPGLDSSIEAEEFIADSTESYAIQVRQDVSDSTKAQVIENSIAFAAVLASTPSTFNLRHRHSRSRSRSSALPTSVPVISEFPRPTAPLSSSPSTPSTITSASNSASNDGTVPELSGSTSPNDNNTTSSSNSSKTKASIAGGVVGGIALCASIVLGFWVWRGRQEKRLIKVQDPFNVQDSSSTDALRGPQKEHWTTNAKGRQFISVSTTQRQDLCRERDAPQAEMQQINSEIRSQDGSGNDSGQLHDMEARMREIQARVDMLTSEMAQVNRLMAPPSYVSDEGSEAQSNGTTGMEISGSDQPRNIFKLTDR</sequence>
<feature type="region of interest" description="Disordered" evidence="2">
    <location>
        <begin position="108"/>
        <end position="187"/>
    </location>
</feature>
<evidence type="ECO:0000313" key="4">
    <source>
        <dbReference type="EMBL" id="KAF5341596.1"/>
    </source>
</evidence>
<evidence type="ECO:0000313" key="5">
    <source>
        <dbReference type="Proteomes" id="UP000559256"/>
    </source>
</evidence>
<evidence type="ECO:0000256" key="2">
    <source>
        <dbReference type="SAM" id="MobiDB-lite"/>
    </source>
</evidence>
<dbReference type="AlphaFoldDB" id="A0A8H5CIE9"/>
<dbReference type="Proteomes" id="UP000559256">
    <property type="component" value="Unassembled WGS sequence"/>
</dbReference>
<feature type="compositionally biased region" description="Polar residues" evidence="2">
    <location>
        <begin position="336"/>
        <end position="353"/>
    </location>
</feature>
<feature type="coiled-coil region" evidence="1">
    <location>
        <begin position="296"/>
        <end position="323"/>
    </location>
</feature>
<evidence type="ECO:0000256" key="1">
    <source>
        <dbReference type="SAM" id="Coils"/>
    </source>
</evidence>
<keyword evidence="5" id="KW-1185">Reference proteome</keyword>